<name>B0T0V1_CAUSK</name>
<evidence type="ECO:0000313" key="2">
    <source>
        <dbReference type="EMBL" id="ABZ73599.1"/>
    </source>
</evidence>
<dbReference type="KEGG" id="cak:Caul_4479"/>
<sequence length="112" mass="12066">MPQTLPQTLGLLAALTSPLVMFVGLFLVLRTEGLKWRIAWAVLCFVGVGAFWMRASDGLWGFVPAAVNILGTGQQAGFYKASIPLGALVSMFICVSVRRTRLLAARRRGDGA</sequence>
<dbReference type="HOGENOM" id="CLU_2245081_0_0_5"/>
<dbReference type="OrthoDB" id="7189881at2"/>
<keyword evidence="1" id="KW-1133">Transmembrane helix</keyword>
<feature type="transmembrane region" description="Helical" evidence="1">
    <location>
        <begin position="76"/>
        <end position="97"/>
    </location>
</feature>
<evidence type="ECO:0000256" key="1">
    <source>
        <dbReference type="SAM" id="Phobius"/>
    </source>
</evidence>
<feature type="transmembrane region" description="Helical" evidence="1">
    <location>
        <begin position="12"/>
        <end position="29"/>
    </location>
</feature>
<keyword evidence="1" id="KW-0472">Membrane</keyword>
<gene>
    <name evidence="2" type="ordered locus">Caul_4479</name>
</gene>
<dbReference type="EMBL" id="CP000927">
    <property type="protein sequence ID" value="ABZ73599.1"/>
    <property type="molecule type" value="Genomic_DNA"/>
</dbReference>
<reference evidence="2" key="1">
    <citation type="submission" date="2008-01" db="EMBL/GenBank/DDBJ databases">
        <title>Complete sequence of chromosome of Caulobacter sp. K31.</title>
        <authorList>
            <consortium name="US DOE Joint Genome Institute"/>
            <person name="Copeland A."/>
            <person name="Lucas S."/>
            <person name="Lapidus A."/>
            <person name="Barry K."/>
            <person name="Glavina del Rio T."/>
            <person name="Dalin E."/>
            <person name="Tice H."/>
            <person name="Pitluck S."/>
            <person name="Bruce D."/>
            <person name="Goodwin L."/>
            <person name="Thompson L.S."/>
            <person name="Brettin T."/>
            <person name="Detter J.C."/>
            <person name="Han C."/>
            <person name="Schmutz J."/>
            <person name="Larimer F."/>
            <person name="Land M."/>
            <person name="Hauser L."/>
            <person name="Kyrpides N."/>
            <person name="Kim E."/>
            <person name="Stephens C."/>
            <person name="Richardson P."/>
        </authorList>
    </citation>
    <scope>NUCLEOTIDE SEQUENCE [LARGE SCALE GENOMIC DNA]</scope>
    <source>
        <strain evidence="2">K31</strain>
    </source>
</reference>
<protein>
    <submittedName>
        <fullName evidence="2">Uncharacterized protein</fullName>
    </submittedName>
</protein>
<organism evidence="2">
    <name type="scientific">Caulobacter sp. (strain K31)</name>
    <dbReference type="NCBI Taxonomy" id="366602"/>
    <lineage>
        <taxon>Bacteria</taxon>
        <taxon>Pseudomonadati</taxon>
        <taxon>Pseudomonadota</taxon>
        <taxon>Alphaproteobacteria</taxon>
        <taxon>Caulobacterales</taxon>
        <taxon>Caulobacteraceae</taxon>
        <taxon>Caulobacter</taxon>
    </lineage>
</organism>
<accession>B0T0V1</accession>
<dbReference type="AlphaFoldDB" id="B0T0V1"/>
<proteinExistence type="predicted"/>
<keyword evidence="1" id="KW-0812">Transmembrane</keyword>
<feature type="transmembrane region" description="Helical" evidence="1">
    <location>
        <begin position="36"/>
        <end position="56"/>
    </location>
</feature>